<reference evidence="3" key="1">
    <citation type="journal article" date="2019" name="Plant Biotechnol. J.">
        <title>Genome sequencing of the Australian wild diploid species Gossypium australe highlights disease resistance and delayed gland morphogenesis.</title>
        <authorList>
            <person name="Cai Y."/>
            <person name="Cai X."/>
            <person name="Wang Q."/>
            <person name="Wang P."/>
            <person name="Zhang Y."/>
            <person name="Cai C."/>
            <person name="Xu Y."/>
            <person name="Wang K."/>
            <person name="Zhou Z."/>
            <person name="Wang C."/>
            <person name="Geng S."/>
            <person name="Li B."/>
            <person name="Dong Q."/>
            <person name="Hou Y."/>
            <person name="Wang H."/>
            <person name="Ai P."/>
            <person name="Liu Z."/>
            <person name="Yi F."/>
            <person name="Sun M."/>
            <person name="An G."/>
            <person name="Cheng J."/>
            <person name="Zhang Y."/>
            <person name="Shi Q."/>
            <person name="Xie Y."/>
            <person name="Shi X."/>
            <person name="Chang Y."/>
            <person name="Huang F."/>
            <person name="Chen Y."/>
            <person name="Hong S."/>
            <person name="Mi L."/>
            <person name="Sun Q."/>
            <person name="Zhang L."/>
            <person name="Zhou B."/>
            <person name="Peng R."/>
            <person name="Zhang X."/>
            <person name="Liu F."/>
        </authorList>
    </citation>
    <scope>NUCLEOTIDE SEQUENCE [LARGE SCALE GENOMIC DNA]</scope>
    <source>
        <strain evidence="3">cv. PA1801</strain>
    </source>
</reference>
<gene>
    <name evidence="2" type="ORF">EPI10_013397</name>
</gene>
<comment type="caution">
    <text evidence="2">The sequence shown here is derived from an EMBL/GenBank/DDBJ whole genome shotgun (WGS) entry which is preliminary data.</text>
</comment>
<dbReference type="EMBL" id="SMMG02000010">
    <property type="protein sequence ID" value="KAA3458829.1"/>
    <property type="molecule type" value="Genomic_DNA"/>
</dbReference>
<organism evidence="2 3">
    <name type="scientific">Gossypium australe</name>
    <dbReference type="NCBI Taxonomy" id="47621"/>
    <lineage>
        <taxon>Eukaryota</taxon>
        <taxon>Viridiplantae</taxon>
        <taxon>Streptophyta</taxon>
        <taxon>Embryophyta</taxon>
        <taxon>Tracheophyta</taxon>
        <taxon>Spermatophyta</taxon>
        <taxon>Magnoliopsida</taxon>
        <taxon>eudicotyledons</taxon>
        <taxon>Gunneridae</taxon>
        <taxon>Pentapetalae</taxon>
        <taxon>rosids</taxon>
        <taxon>malvids</taxon>
        <taxon>Malvales</taxon>
        <taxon>Malvaceae</taxon>
        <taxon>Malvoideae</taxon>
        <taxon>Gossypium</taxon>
    </lineage>
</organism>
<feature type="region of interest" description="Disordered" evidence="1">
    <location>
        <begin position="137"/>
        <end position="157"/>
    </location>
</feature>
<dbReference type="OrthoDB" id="1749313at2759"/>
<protein>
    <submittedName>
        <fullName evidence="2">Transcription factor MYB34</fullName>
    </submittedName>
</protein>
<sequence>MNQNLREDVSNNTQNPILVADDIDRAIRQYVVPLFSELNLGNVRPKIEAPQFGLKLVMFQMLQTIKQFSGMSTEDPHMHLHLFMEWPTNRAATGRRVAGVHEVDVLTALTAQVLEIRVVEAKGGPLVVHNQKEVQPEVEAPTVQNPVPVTPTEVELE</sequence>
<accession>A0A5B6ULV5</accession>
<evidence type="ECO:0000256" key="1">
    <source>
        <dbReference type="SAM" id="MobiDB-lite"/>
    </source>
</evidence>
<name>A0A5B6ULV5_9ROSI</name>
<evidence type="ECO:0000313" key="3">
    <source>
        <dbReference type="Proteomes" id="UP000325315"/>
    </source>
</evidence>
<proteinExistence type="predicted"/>
<dbReference type="Proteomes" id="UP000325315">
    <property type="component" value="Unassembled WGS sequence"/>
</dbReference>
<evidence type="ECO:0000313" key="2">
    <source>
        <dbReference type="EMBL" id="KAA3458829.1"/>
    </source>
</evidence>
<feature type="compositionally biased region" description="Low complexity" evidence="1">
    <location>
        <begin position="141"/>
        <end position="157"/>
    </location>
</feature>
<keyword evidence="3" id="KW-1185">Reference proteome</keyword>
<dbReference type="AlphaFoldDB" id="A0A5B6ULV5"/>